<dbReference type="Gene3D" id="1.10.443.10">
    <property type="entry name" value="Intergrase catalytic core"/>
    <property type="match status" value="1"/>
</dbReference>
<dbReference type="CDD" id="cd01189">
    <property type="entry name" value="INT_ICEBs1_C_like"/>
    <property type="match status" value="1"/>
</dbReference>
<evidence type="ECO:0000256" key="5">
    <source>
        <dbReference type="PROSITE-ProRule" id="PRU01248"/>
    </source>
</evidence>
<comment type="caution">
    <text evidence="8">The sequence shown here is derived from an EMBL/GenBank/DDBJ whole genome shotgun (WGS) entry which is preliminary data.</text>
</comment>
<dbReference type="Pfam" id="PF14659">
    <property type="entry name" value="Phage_int_SAM_3"/>
    <property type="match status" value="1"/>
</dbReference>
<evidence type="ECO:0000313" key="9">
    <source>
        <dbReference type="Proteomes" id="UP000276349"/>
    </source>
</evidence>
<name>A0A3S0KMD7_9BACI</name>
<reference evidence="8 9" key="1">
    <citation type="submission" date="2018-12" db="EMBL/GenBank/DDBJ databases">
        <authorList>
            <person name="Yu L."/>
        </authorList>
    </citation>
    <scope>NUCLEOTIDE SEQUENCE [LARGE SCALE GENOMIC DNA]</scope>
    <source>
        <strain evidence="8 9">S5H2222</strain>
    </source>
</reference>
<dbReference type="Pfam" id="PF14657">
    <property type="entry name" value="Arm-DNA-bind_4"/>
    <property type="match status" value="1"/>
</dbReference>
<dbReference type="AlphaFoldDB" id="A0A3S0KMD7"/>
<evidence type="ECO:0000313" key="8">
    <source>
        <dbReference type="EMBL" id="RTQ96501.1"/>
    </source>
</evidence>
<dbReference type="InterPro" id="IPR002104">
    <property type="entry name" value="Integrase_catalytic"/>
</dbReference>
<evidence type="ECO:0000259" key="6">
    <source>
        <dbReference type="PROSITE" id="PS51898"/>
    </source>
</evidence>
<dbReference type="InterPro" id="IPR010998">
    <property type="entry name" value="Integrase_recombinase_N"/>
</dbReference>
<keyword evidence="4" id="KW-0233">DNA recombination</keyword>
<evidence type="ECO:0000256" key="4">
    <source>
        <dbReference type="ARBA" id="ARBA00023172"/>
    </source>
</evidence>
<dbReference type="EMBL" id="RXNR01000001">
    <property type="protein sequence ID" value="RTQ96501.1"/>
    <property type="molecule type" value="Genomic_DNA"/>
</dbReference>
<gene>
    <name evidence="8" type="ORF">EKG35_00175</name>
</gene>
<dbReference type="PANTHER" id="PTHR30629">
    <property type="entry name" value="PROPHAGE INTEGRASE"/>
    <property type="match status" value="1"/>
</dbReference>
<evidence type="ECO:0000256" key="3">
    <source>
        <dbReference type="ARBA" id="ARBA00023125"/>
    </source>
</evidence>
<accession>A0A3S0KMD7</accession>
<organism evidence="8 9">
    <name type="scientific">Lysinibacillus telephonicus</name>
    <dbReference type="NCBI Taxonomy" id="1714840"/>
    <lineage>
        <taxon>Bacteria</taxon>
        <taxon>Bacillati</taxon>
        <taxon>Bacillota</taxon>
        <taxon>Bacilli</taxon>
        <taxon>Bacillales</taxon>
        <taxon>Bacillaceae</taxon>
        <taxon>Lysinibacillus</taxon>
    </lineage>
</organism>
<keyword evidence="3 5" id="KW-0238">DNA-binding</keyword>
<dbReference type="PROSITE" id="PS51898">
    <property type="entry name" value="TYR_RECOMBINASE"/>
    <property type="match status" value="1"/>
</dbReference>
<evidence type="ECO:0000256" key="2">
    <source>
        <dbReference type="ARBA" id="ARBA00022908"/>
    </source>
</evidence>
<dbReference type="Pfam" id="PF00589">
    <property type="entry name" value="Phage_integrase"/>
    <property type="match status" value="1"/>
</dbReference>
<protein>
    <submittedName>
        <fullName evidence="8">Site-specific integrase</fullName>
    </submittedName>
</protein>
<dbReference type="GO" id="GO:0015074">
    <property type="term" value="P:DNA integration"/>
    <property type="evidence" value="ECO:0007669"/>
    <property type="project" value="UniProtKB-KW"/>
</dbReference>
<dbReference type="PROSITE" id="PS51900">
    <property type="entry name" value="CB"/>
    <property type="match status" value="1"/>
</dbReference>
<dbReference type="Proteomes" id="UP000276349">
    <property type="component" value="Unassembled WGS sequence"/>
</dbReference>
<evidence type="ECO:0000259" key="7">
    <source>
        <dbReference type="PROSITE" id="PS51900"/>
    </source>
</evidence>
<dbReference type="InterPro" id="IPR044068">
    <property type="entry name" value="CB"/>
</dbReference>
<dbReference type="InterPro" id="IPR004107">
    <property type="entry name" value="Integrase_SAM-like_N"/>
</dbReference>
<dbReference type="SUPFAM" id="SSF56349">
    <property type="entry name" value="DNA breaking-rejoining enzymes"/>
    <property type="match status" value="1"/>
</dbReference>
<evidence type="ECO:0000256" key="1">
    <source>
        <dbReference type="ARBA" id="ARBA00008857"/>
    </source>
</evidence>
<feature type="domain" description="Tyr recombinase" evidence="6">
    <location>
        <begin position="185"/>
        <end position="393"/>
    </location>
</feature>
<sequence length="401" mass="47481">MIHSKVTKYKDIKITPYVKKDGKTYYKFQISLGFDPSKNKHINTTKSGFESVKAAKQAINKLLIERETKEFHQLKTYTFKEVYEMWLTQHKNEIKPTTLKSKKSKFRTRILPKFGHLKINDITSYYCQEVINEWANEMTAFNDYKIQTNIIFKYAIIHGIIERNPFDKVVTPKKQNTLVFDEQEENLNFYSKEELRLFLKRVHQEQPLKYFVMFRILAFTGLRKGELLALHWSDINFKEKILRVRKTLVEIKGERILQTPKTNASRRVISLDEGTISFLEKWKEEQTKEYEEFNLKVEEDTKQLIFTKYDISSNRFKSFRLAHLNDKLQSILSQHDDIPDITVHGLRHTHASLLFEAGVTIKDVQVRLGHSDIKTTMDIYTHVTNSAKEKAAKQFEDFMDF</sequence>
<dbReference type="PANTHER" id="PTHR30629:SF2">
    <property type="entry name" value="PROPHAGE INTEGRASE INTS-RELATED"/>
    <property type="match status" value="1"/>
</dbReference>
<dbReference type="InterPro" id="IPR028259">
    <property type="entry name" value="AP2-like_int_N"/>
</dbReference>
<dbReference type="InterPro" id="IPR013762">
    <property type="entry name" value="Integrase-like_cat_sf"/>
</dbReference>
<feature type="domain" description="Core-binding (CB)" evidence="7">
    <location>
        <begin position="77"/>
        <end position="156"/>
    </location>
</feature>
<dbReference type="InterPro" id="IPR050808">
    <property type="entry name" value="Phage_Integrase"/>
</dbReference>
<dbReference type="GO" id="GO:0003677">
    <property type="term" value="F:DNA binding"/>
    <property type="evidence" value="ECO:0007669"/>
    <property type="project" value="UniProtKB-UniRule"/>
</dbReference>
<keyword evidence="2" id="KW-0229">DNA integration</keyword>
<dbReference type="GO" id="GO:0006310">
    <property type="term" value="P:DNA recombination"/>
    <property type="evidence" value="ECO:0007669"/>
    <property type="project" value="UniProtKB-KW"/>
</dbReference>
<dbReference type="InterPro" id="IPR011010">
    <property type="entry name" value="DNA_brk_join_enz"/>
</dbReference>
<keyword evidence="9" id="KW-1185">Reference proteome</keyword>
<dbReference type="OrthoDB" id="9803188at2"/>
<dbReference type="Gene3D" id="1.10.150.130">
    <property type="match status" value="1"/>
</dbReference>
<proteinExistence type="inferred from homology"/>
<comment type="similarity">
    <text evidence="1">Belongs to the 'phage' integrase family.</text>
</comment>
<dbReference type="RefSeq" id="WP_126292298.1">
    <property type="nucleotide sequence ID" value="NZ_JAXUAO010000002.1"/>
</dbReference>